<organism evidence="1 2">
    <name type="scientific">Nocardia beijingensis</name>
    <dbReference type="NCBI Taxonomy" id="95162"/>
    <lineage>
        <taxon>Bacteria</taxon>
        <taxon>Bacillati</taxon>
        <taxon>Actinomycetota</taxon>
        <taxon>Actinomycetes</taxon>
        <taxon>Mycobacteriales</taxon>
        <taxon>Nocardiaceae</taxon>
        <taxon>Nocardia</taxon>
    </lineage>
</organism>
<accession>A0ABW7WHM1</accession>
<evidence type="ECO:0000313" key="2">
    <source>
        <dbReference type="Proteomes" id="UP001611450"/>
    </source>
</evidence>
<dbReference type="Proteomes" id="UP001611450">
    <property type="component" value="Unassembled WGS sequence"/>
</dbReference>
<proteinExistence type="predicted"/>
<name>A0ABW7WHM1_9NOCA</name>
<evidence type="ECO:0000313" key="1">
    <source>
        <dbReference type="EMBL" id="MFI2322484.1"/>
    </source>
</evidence>
<dbReference type="EMBL" id="JBIRXV010000003">
    <property type="protein sequence ID" value="MFI2322484.1"/>
    <property type="molecule type" value="Genomic_DNA"/>
</dbReference>
<protein>
    <submittedName>
        <fullName evidence="1">Uncharacterized protein</fullName>
    </submittedName>
</protein>
<comment type="caution">
    <text evidence="1">The sequence shown here is derived from an EMBL/GenBank/DDBJ whole genome shotgun (WGS) entry which is preliminary data.</text>
</comment>
<gene>
    <name evidence="1" type="ORF">ACH47G_18535</name>
</gene>
<sequence length="144" mass="15890">MIAPVIPPQSPLQELIYGPQVTNRVVRAADGDLVYGLCTIGDGGRVLDKHTVAALDWRPGTRLELTRLDAGVLLARKSPDGHTVIATGGYFRVPYRLRRQVGLFVGDRTLLIGHRIRKQLLIHPPAALDELCAASLRLLEEVRR</sequence>
<reference evidence="1 2" key="1">
    <citation type="submission" date="2024-10" db="EMBL/GenBank/DDBJ databases">
        <title>The Natural Products Discovery Center: Release of the First 8490 Sequenced Strains for Exploring Actinobacteria Biosynthetic Diversity.</title>
        <authorList>
            <person name="Kalkreuter E."/>
            <person name="Kautsar S.A."/>
            <person name="Yang D."/>
            <person name="Bader C.D."/>
            <person name="Teijaro C.N."/>
            <person name="Fluegel L."/>
            <person name="Davis C.M."/>
            <person name="Simpson J.R."/>
            <person name="Lauterbach L."/>
            <person name="Steele A.D."/>
            <person name="Gui C."/>
            <person name="Meng S."/>
            <person name="Li G."/>
            <person name="Viehrig K."/>
            <person name="Ye F."/>
            <person name="Su P."/>
            <person name="Kiefer A.F."/>
            <person name="Nichols A."/>
            <person name="Cepeda A.J."/>
            <person name="Yan W."/>
            <person name="Fan B."/>
            <person name="Jiang Y."/>
            <person name="Adhikari A."/>
            <person name="Zheng C.-J."/>
            <person name="Schuster L."/>
            <person name="Cowan T.M."/>
            <person name="Smanski M.J."/>
            <person name="Chevrette M.G."/>
            <person name="De Carvalho L.P.S."/>
            <person name="Shen B."/>
        </authorList>
    </citation>
    <scope>NUCLEOTIDE SEQUENCE [LARGE SCALE GENOMIC DNA]</scope>
    <source>
        <strain evidence="1 2">NPDC019626</strain>
    </source>
</reference>
<keyword evidence="2" id="KW-1185">Reference proteome</keyword>
<dbReference type="RefSeq" id="WP_396947108.1">
    <property type="nucleotide sequence ID" value="NZ_JBIRXV010000003.1"/>
</dbReference>